<dbReference type="GO" id="GO:0016020">
    <property type="term" value="C:membrane"/>
    <property type="evidence" value="ECO:0007669"/>
    <property type="project" value="TreeGrafter"/>
</dbReference>
<evidence type="ECO:0000313" key="5">
    <source>
        <dbReference type="Proteomes" id="UP000193986"/>
    </source>
</evidence>
<dbReference type="InterPro" id="IPR022703">
    <property type="entry name" value="DUF3533"/>
</dbReference>
<feature type="transmembrane region" description="Helical" evidence="2">
    <location>
        <begin position="531"/>
        <end position="549"/>
    </location>
</feature>
<feature type="transmembrane region" description="Helical" evidence="2">
    <location>
        <begin position="618"/>
        <end position="640"/>
    </location>
</feature>
<proteinExistence type="predicted"/>
<protein>
    <recommendedName>
        <fullName evidence="3">DUF3533 domain-containing protein</fullName>
    </recommendedName>
</protein>
<feature type="compositionally biased region" description="Basic and acidic residues" evidence="1">
    <location>
        <begin position="131"/>
        <end position="140"/>
    </location>
</feature>
<feature type="region of interest" description="Disordered" evidence="1">
    <location>
        <begin position="1"/>
        <end position="178"/>
    </location>
</feature>
<feature type="transmembrane region" description="Helical" evidence="2">
    <location>
        <begin position="460"/>
        <end position="477"/>
    </location>
</feature>
<keyword evidence="5" id="KW-1185">Reference proteome</keyword>
<feature type="transmembrane region" description="Helical" evidence="2">
    <location>
        <begin position="246"/>
        <end position="265"/>
    </location>
</feature>
<accession>A0A1Y2B8V0</accession>
<keyword evidence="2" id="KW-0812">Transmembrane</keyword>
<feature type="transmembrane region" description="Helical" evidence="2">
    <location>
        <begin position="498"/>
        <end position="519"/>
    </location>
</feature>
<dbReference type="InterPro" id="IPR053001">
    <property type="entry name" value="MNNG_permease-like"/>
</dbReference>
<dbReference type="STRING" id="71784.A0A1Y2B8V0"/>
<dbReference type="Pfam" id="PF12051">
    <property type="entry name" value="DUF3533"/>
    <property type="match status" value="1"/>
</dbReference>
<name>A0A1Y2B8V0_9TREE</name>
<evidence type="ECO:0000256" key="2">
    <source>
        <dbReference type="SAM" id="Phobius"/>
    </source>
</evidence>
<dbReference type="Proteomes" id="UP000193986">
    <property type="component" value="Unassembled WGS sequence"/>
</dbReference>
<keyword evidence="2" id="KW-1133">Transmembrane helix</keyword>
<dbReference type="PANTHER" id="PTHR34814:SF1">
    <property type="entry name" value="NITROSOGUANIDINE RESISTANCE PROTEIN SNG1"/>
    <property type="match status" value="1"/>
</dbReference>
<comment type="caution">
    <text evidence="4">The sequence shown here is derived from an EMBL/GenBank/DDBJ whole genome shotgun (WGS) entry which is preliminary data.</text>
</comment>
<evidence type="ECO:0000313" key="4">
    <source>
        <dbReference type="EMBL" id="ORY31253.1"/>
    </source>
</evidence>
<feature type="compositionally biased region" description="Low complexity" evidence="1">
    <location>
        <begin position="164"/>
        <end position="176"/>
    </location>
</feature>
<feature type="domain" description="DUF3533" evidence="3">
    <location>
        <begin position="250"/>
        <end position="630"/>
    </location>
</feature>
<dbReference type="AlphaFoldDB" id="A0A1Y2B8V0"/>
<gene>
    <name evidence="4" type="ORF">BCR39DRAFT_527132</name>
</gene>
<dbReference type="InParanoid" id="A0A1Y2B8V0"/>
<evidence type="ECO:0000256" key="1">
    <source>
        <dbReference type="SAM" id="MobiDB-lite"/>
    </source>
</evidence>
<dbReference type="OrthoDB" id="2140105at2759"/>
<feature type="compositionally biased region" description="Polar residues" evidence="1">
    <location>
        <begin position="146"/>
        <end position="155"/>
    </location>
</feature>
<dbReference type="PANTHER" id="PTHR34814">
    <property type="entry name" value="NITROSOGUANIDINE RESISTANCE PROTEIN SNG1"/>
    <property type="match status" value="1"/>
</dbReference>
<dbReference type="EMBL" id="MCFC01000016">
    <property type="protein sequence ID" value="ORY31253.1"/>
    <property type="molecule type" value="Genomic_DNA"/>
</dbReference>
<organism evidence="4 5">
    <name type="scientific">Naematelia encephala</name>
    <dbReference type="NCBI Taxonomy" id="71784"/>
    <lineage>
        <taxon>Eukaryota</taxon>
        <taxon>Fungi</taxon>
        <taxon>Dikarya</taxon>
        <taxon>Basidiomycota</taxon>
        <taxon>Agaricomycotina</taxon>
        <taxon>Tremellomycetes</taxon>
        <taxon>Tremellales</taxon>
        <taxon>Naemateliaceae</taxon>
        <taxon>Naematelia</taxon>
    </lineage>
</organism>
<feature type="compositionally biased region" description="Polar residues" evidence="1">
    <location>
        <begin position="19"/>
        <end position="32"/>
    </location>
</feature>
<feature type="transmembrane region" description="Helical" evidence="2">
    <location>
        <begin position="561"/>
        <end position="581"/>
    </location>
</feature>
<sequence>MTSLYDTLGRPLSYHGEHQQSTSVPLSDTAGSTAVLGRGGYGSGELSRTDSEYQDEPSNVAGSLAGPSSAADRPSKAQSSLIDPFPLSGPRDDTVSLPSTAVSGSVVPSHHTESRQLAPGRGTIITTDTSSVERDTDETRPVGAGSSESSTTVRPASSDKYLDTNETGNGNEKGNTQDLGELSEKQLRQAGMIATTTAGAGMAARGMLAQSGQREPRGWQEVEVEPKYHLFHPAIRKQRHLAIKKGAILFLFITLLLWACLSFFWGSTYLLENNFHRLTVNYISFDTDPESFLTPAITTAANAQNALPGSEAHMTWIVKDPADYPDGLQDVYMDIKAQRCWAAVVVNANATTAWRNALQTGDSSYDPTGAVGVYYSSARFYQVTLLYVDAILKQNLQTPLSTARGNAYKSFVTTAQSNTTALTLAQAVPQAIGSVFGYTIFDYPNIGNNQWGSAAPMEASLIYFVIFAFYIAMFGGIGRNKSGLTAKLTLPAMLGLRVGWPLIAYFIMSLWQTCVVAAFKVPLTNVLGSGGFPALWMLNYVTIISGGFAMETVLAIVGPPFLPFFLMPWIIINITSSFFPIELMPVFYRFLRWTPFINNIMAYKIIAFGTDLTHRIGLHFGIIFGVIGVELIGFPAAVIYERWKTDKAKIQQLKQKAENETRAENA</sequence>
<keyword evidence="2" id="KW-0472">Membrane</keyword>
<reference evidence="4 5" key="1">
    <citation type="submission" date="2016-07" db="EMBL/GenBank/DDBJ databases">
        <title>Pervasive Adenine N6-methylation of Active Genes in Fungi.</title>
        <authorList>
            <consortium name="DOE Joint Genome Institute"/>
            <person name="Mondo S.J."/>
            <person name="Dannebaum R.O."/>
            <person name="Kuo R.C."/>
            <person name="Labutti K."/>
            <person name="Haridas S."/>
            <person name="Kuo A."/>
            <person name="Salamov A."/>
            <person name="Ahrendt S.R."/>
            <person name="Lipzen A."/>
            <person name="Sullivan W."/>
            <person name="Andreopoulos W.B."/>
            <person name="Clum A."/>
            <person name="Lindquist E."/>
            <person name="Daum C."/>
            <person name="Ramamoorthy G.K."/>
            <person name="Gryganskyi A."/>
            <person name="Culley D."/>
            <person name="Magnuson J.K."/>
            <person name="James T.Y."/>
            <person name="O'Malley M.A."/>
            <person name="Stajich J.E."/>
            <person name="Spatafora J.W."/>
            <person name="Visel A."/>
            <person name="Grigoriev I.V."/>
        </authorList>
    </citation>
    <scope>NUCLEOTIDE SEQUENCE [LARGE SCALE GENOMIC DNA]</scope>
    <source>
        <strain evidence="4 5">68-887.2</strain>
    </source>
</reference>
<evidence type="ECO:0000259" key="3">
    <source>
        <dbReference type="Pfam" id="PF12051"/>
    </source>
</evidence>